<proteinExistence type="predicted"/>
<dbReference type="PANTHER" id="PTHR21666:SF270">
    <property type="entry name" value="MUREIN HYDROLASE ACTIVATOR ENVC"/>
    <property type="match status" value="1"/>
</dbReference>
<evidence type="ECO:0000259" key="2">
    <source>
        <dbReference type="Pfam" id="PF01551"/>
    </source>
</evidence>
<dbReference type="Gene3D" id="2.70.70.10">
    <property type="entry name" value="Glucose Permease (Domain IIA)"/>
    <property type="match status" value="1"/>
</dbReference>
<evidence type="ECO:0000313" key="4">
    <source>
        <dbReference type="Proteomes" id="UP000618795"/>
    </source>
</evidence>
<dbReference type="InterPro" id="IPR050570">
    <property type="entry name" value="Cell_wall_metabolism_enzyme"/>
</dbReference>
<accession>A0A918ME21</accession>
<protein>
    <submittedName>
        <fullName evidence="3">Peptidase M23</fullName>
    </submittedName>
</protein>
<keyword evidence="1" id="KW-0732">Signal</keyword>
<dbReference type="AlphaFoldDB" id="A0A918ME21"/>
<dbReference type="SUPFAM" id="SSF51261">
    <property type="entry name" value="Duplicated hybrid motif"/>
    <property type="match status" value="1"/>
</dbReference>
<dbReference type="InterPro" id="IPR016047">
    <property type="entry name" value="M23ase_b-sheet_dom"/>
</dbReference>
<feature type="domain" description="M23ase beta-sheet core" evidence="2">
    <location>
        <begin position="261"/>
        <end position="361"/>
    </location>
</feature>
<keyword evidence="4" id="KW-1185">Reference proteome</keyword>
<dbReference type="Pfam" id="PF01551">
    <property type="entry name" value="Peptidase_M23"/>
    <property type="match status" value="1"/>
</dbReference>
<organism evidence="3 4">
    <name type="scientific">Streptomyces filipinensis</name>
    <dbReference type="NCBI Taxonomy" id="66887"/>
    <lineage>
        <taxon>Bacteria</taxon>
        <taxon>Bacillati</taxon>
        <taxon>Actinomycetota</taxon>
        <taxon>Actinomycetes</taxon>
        <taxon>Kitasatosporales</taxon>
        <taxon>Streptomycetaceae</taxon>
        <taxon>Streptomyces</taxon>
    </lineage>
</organism>
<dbReference type="Proteomes" id="UP000618795">
    <property type="component" value="Unassembled WGS sequence"/>
</dbReference>
<reference evidence="3" key="2">
    <citation type="submission" date="2020-09" db="EMBL/GenBank/DDBJ databases">
        <authorList>
            <person name="Sun Q."/>
            <person name="Ohkuma M."/>
        </authorList>
    </citation>
    <scope>NUCLEOTIDE SEQUENCE</scope>
    <source>
        <strain evidence="3">JCM 4369</strain>
    </source>
</reference>
<reference evidence="3" key="1">
    <citation type="journal article" date="2014" name="Int. J. Syst. Evol. Microbiol.">
        <title>Complete genome sequence of Corynebacterium casei LMG S-19264T (=DSM 44701T), isolated from a smear-ripened cheese.</title>
        <authorList>
            <consortium name="US DOE Joint Genome Institute (JGI-PGF)"/>
            <person name="Walter F."/>
            <person name="Albersmeier A."/>
            <person name="Kalinowski J."/>
            <person name="Ruckert C."/>
        </authorList>
    </citation>
    <scope>NUCLEOTIDE SEQUENCE</scope>
    <source>
        <strain evidence="3">JCM 4369</strain>
    </source>
</reference>
<sequence>MHSDRESTMRRTQRTARLCAAAATALLSAGAGTTPAAAAPLLPGSPSPAKNAASEAITPVVVSPTTVPVPVRGTDGRTHLAYELTLVNESTLPATLRGVSVRDAHGDRTLLKLTGGSLKAHFRPSGSAPGAAPSDQLAPGRQGHVWIDAIVPAGTSFPLNLRHLVSVTYPKPVSVVPKSLTEPVAAMTVPDRRPVVLRSPLAGSGWLDGNGCCAQVTAHRAAGAPLNGTDHFPERFAIDFVRLDSADRLYTGAVDKVTSYAYYGVPVRAAAAGEIVSVVDGLPDSTPGRSPARLPLKDYAGNHVVEKLPGGKYVLYAHLKPGSTKGRVHPGQRVPAGAQLGQLGDSGNSDAPHLHFQVMNGPDPLASNGLPFVFSSMTLQGTLDSSVDDLFGGKPARISPAADNRADADQEMPLYLDQVGFPGA</sequence>
<feature type="chain" id="PRO_5036736048" evidence="1">
    <location>
        <begin position="39"/>
        <end position="424"/>
    </location>
</feature>
<dbReference type="InterPro" id="IPR011055">
    <property type="entry name" value="Dup_hybrid_motif"/>
</dbReference>
<evidence type="ECO:0000313" key="3">
    <source>
        <dbReference type="EMBL" id="GGV09945.1"/>
    </source>
</evidence>
<dbReference type="GO" id="GO:0004222">
    <property type="term" value="F:metalloendopeptidase activity"/>
    <property type="evidence" value="ECO:0007669"/>
    <property type="project" value="TreeGrafter"/>
</dbReference>
<feature type="signal peptide" evidence="1">
    <location>
        <begin position="1"/>
        <end position="38"/>
    </location>
</feature>
<name>A0A918ME21_9ACTN</name>
<comment type="caution">
    <text evidence="3">The sequence shown here is derived from an EMBL/GenBank/DDBJ whole genome shotgun (WGS) entry which is preliminary data.</text>
</comment>
<dbReference type="EMBL" id="BMTD01000013">
    <property type="protein sequence ID" value="GGV09945.1"/>
    <property type="molecule type" value="Genomic_DNA"/>
</dbReference>
<dbReference type="PANTHER" id="PTHR21666">
    <property type="entry name" value="PEPTIDASE-RELATED"/>
    <property type="match status" value="1"/>
</dbReference>
<gene>
    <name evidence="3" type="ORF">GCM10010260_55590</name>
</gene>
<dbReference type="CDD" id="cd12797">
    <property type="entry name" value="M23_peptidase"/>
    <property type="match status" value="1"/>
</dbReference>
<evidence type="ECO:0000256" key="1">
    <source>
        <dbReference type="SAM" id="SignalP"/>
    </source>
</evidence>